<dbReference type="Proteomes" id="UP000265520">
    <property type="component" value="Unassembled WGS sequence"/>
</dbReference>
<organism evidence="1 2">
    <name type="scientific">Trifolium medium</name>
    <dbReference type="NCBI Taxonomy" id="97028"/>
    <lineage>
        <taxon>Eukaryota</taxon>
        <taxon>Viridiplantae</taxon>
        <taxon>Streptophyta</taxon>
        <taxon>Embryophyta</taxon>
        <taxon>Tracheophyta</taxon>
        <taxon>Spermatophyta</taxon>
        <taxon>Magnoliopsida</taxon>
        <taxon>eudicotyledons</taxon>
        <taxon>Gunneridae</taxon>
        <taxon>Pentapetalae</taxon>
        <taxon>rosids</taxon>
        <taxon>fabids</taxon>
        <taxon>Fabales</taxon>
        <taxon>Fabaceae</taxon>
        <taxon>Papilionoideae</taxon>
        <taxon>50 kb inversion clade</taxon>
        <taxon>NPAAA clade</taxon>
        <taxon>Hologalegina</taxon>
        <taxon>IRL clade</taxon>
        <taxon>Trifolieae</taxon>
        <taxon>Trifolium</taxon>
    </lineage>
</organism>
<name>A0A392TL14_9FABA</name>
<protein>
    <submittedName>
        <fullName evidence="1">Uncharacterized protein</fullName>
    </submittedName>
</protein>
<feature type="non-terminal residue" evidence="1">
    <location>
        <position position="46"/>
    </location>
</feature>
<evidence type="ECO:0000313" key="2">
    <source>
        <dbReference type="Proteomes" id="UP000265520"/>
    </source>
</evidence>
<accession>A0A392TL14</accession>
<reference evidence="1 2" key="1">
    <citation type="journal article" date="2018" name="Front. Plant Sci.">
        <title>Red Clover (Trifolium pratense) and Zigzag Clover (T. medium) - A Picture of Genomic Similarities and Differences.</title>
        <authorList>
            <person name="Dluhosova J."/>
            <person name="Istvanek J."/>
            <person name="Nedelnik J."/>
            <person name="Repkova J."/>
        </authorList>
    </citation>
    <scope>NUCLEOTIDE SEQUENCE [LARGE SCALE GENOMIC DNA]</scope>
    <source>
        <strain evidence="2">cv. 10/8</strain>
        <tissue evidence="1">Leaf</tissue>
    </source>
</reference>
<dbReference type="EMBL" id="LXQA010603315">
    <property type="protein sequence ID" value="MCI61638.1"/>
    <property type="molecule type" value="Genomic_DNA"/>
</dbReference>
<dbReference type="AlphaFoldDB" id="A0A392TL14"/>
<keyword evidence="2" id="KW-1185">Reference proteome</keyword>
<evidence type="ECO:0000313" key="1">
    <source>
        <dbReference type="EMBL" id="MCI61638.1"/>
    </source>
</evidence>
<comment type="caution">
    <text evidence="1">The sequence shown here is derived from an EMBL/GenBank/DDBJ whole genome shotgun (WGS) entry which is preliminary data.</text>
</comment>
<sequence>MKLLNINEENKALWVKRCGKNRKVATRSKFGVNKEPIKKPSREVLK</sequence>
<proteinExistence type="predicted"/>